<protein>
    <submittedName>
        <fullName evidence="2">Uncharacterized protein</fullName>
    </submittedName>
</protein>
<dbReference type="Proteomes" id="UP000277212">
    <property type="component" value="Unassembled WGS sequence"/>
</dbReference>
<evidence type="ECO:0000313" key="2">
    <source>
        <dbReference type="EMBL" id="RMJ04896.1"/>
    </source>
</evidence>
<proteinExistence type="predicted"/>
<dbReference type="Pfam" id="PF20717">
    <property type="entry name" value="DUF6829"/>
    <property type="match status" value="1"/>
</dbReference>
<sequence length="517" mass="56704">MRDRRGNSATGDGDLRQPGPRKCEMPLVALDMLTFVNDWPEAVAFYVASTDSPVSAETFFSISDTQVIELIGEGFPEELARLARAYSIRDQAFTVPTTPSPSRILYQAEYDEVNRTIVAVLALRWIYNNDYASFVRAQPEATRLTRSSFDWVRGRLADALSEPMDLHTLITLVLINDLGKDAQLTMDYMGCRGEDISALNHDTILLRAAEAGMVPCLGKISPRQLKQIMRSLEMGSEFNFGQFAQAENAPVCITRLQQADTDQHVFDLHFAEQLLDISGAAGHMDWTCAKKSIEPILDAYRNVYDVALQVVAGQLKPQAAQDVILVRRARILQAKGFRQLSTENPNERALMRLLCLGGVVDLETAELYGQVWDDLVSHDKTGSTASLIHTLNLSGLEEVEPAVQPIYMPALLAQALSGEGPGGGRPKTRAERRMALESALRYLDRVMSVEPRGGWKGGLSGRAIVVERNVLDVVKGVVQGRQFRDDPSVLDAVDVPDAVVVLSGEEGCGTDGSARAG</sequence>
<dbReference type="OrthoDB" id="5295627at2759"/>
<name>A0A3M2RHX4_9HYPO</name>
<dbReference type="EMBL" id="NKUJ01000457">
    <property type="protein sequence ID" value="RMJ04896.1"/>
    <property type="molecule type" value="Genomic_DNA"/>
</dbReference>
<comment type="caution">
    <text evidence="2">The sequence shown here is derived from an EMBL/GenBank/DDBJ whole genome shotgun (WGS) entry which is preliminary data.</text>
</comment>
<gene>
    <name evidence="2" type="ORF">CDV36_014433</name>
</gene>
<dbReference type="STRING" id="2010991.A0A3M2RHX4"/>
<accession>A0A3M2RHX4</accession>
<dbReference type="InterPro" id="IPR049232">
    <property type="entry name" value="DUF6829"/>
</dbReference>
<feature type="region of interest" description="Disordered" evidence="1">
    <location>
        <begin position="1"/>
        <end position="20"/>
    </location>
</feature>
<keyword evidence="3" id="KW-1185">Reference proteome</keyword>
<evidence type="ECO:0000256" key="1">
    <source>
        <dbReference type="SAM" id="MobiDB-lite"/>
    </source>
</evidence>
<evidence type="ECO:0000313" key="3">
    <source>
        <dbReference type="Proteomes" id="UP000277212"/>
    </source>
</evidence>
<dbReference type="AlphaFoldDB" id="A0A3M2RHX4"/>
<organism evidence="2 3">
    <name type="scientific">Fusarium kuroshium</name>
    <dbReference type="NCBI Taxonomy" id="2010991"/>
    <lineage>
        <taxon>Eukaryota</taxon>
        <taxon>Fungi</taxon>
        <taxon>Dikarya</taxon>
        <taxon>Ascomycota</taxon>
        <taxon>Pezizomycotina</taxon>
        <taxon>Sordariomycetes</taxon>
        <taxon>Hypocreomycetidae</taxon>
        <taxon>Hypocreales</taxon>
        <taxon>Nectriaceae</taxon>
        <taxon>Fusarium</taxon>
        <taxon>Fusarium solani species complex</taxon>
    </lineage>
</organism>
<reference evidence="2 3" key="1">
    <citation type="submission" date="2017-06" db="EMBL/GenBank/DDBJ databases">
        <title>Comparative genomic analysis of Ambrosia Fusariam Clade fungi.</title>
        <authorList>
            <person name="Stajich J.E."/>
            <person name="Carrillo J."/>
            <person name="Kijimoto T."/>
            <person name="Eskalen A."/>
            <person name="O'Donnell K."/>
            <person name="Kasson M."/>
        </authorList>
    </citation>
    <scope>NUCLEOTIDE SEQUENCE [LARGE SCALE GENOMIC DNA]</scope>
    <source>
        <strain evidence="2">UCR3666</strain>
    </source>
</reference>